<dbReference type="PANTHER" id="PTHR42643:SF38">
    <property type="entry name" value="IONOTROPIC RECEPTOR 100A"/>
    <property type="match status" value="1"/>
</dbReference>
<name>A0A151X1J6_9HYME</name>
<organism evidence="10 11">
    <name type="scientific">Mycetomoellerius zeteki</name>
    <dbReference type="NCBI Taxonomy" id="64791"/>
    <lineage>
        <taxon>Eukaryota</taxon>
        <taxon>Metazoa</taxon>
        <taxon>Ecdysozoa</taxon>
        <taxon>Arthropoda</taxon>
        <taxon>Hexapoda</taxon>
        <taxon>Insecta</taxon>
        <taxon>Pterygota</taxon>
        <taxon>Neoptera</taxon>
        <taxon>Endopterygota</taxon>
        <taxon>Hymenoptera</taxon>
        <taxon>Apocrita</taxon>
        <taxon>Aculeata</taxon>
        <taxon>Formicoidea</taxon>
        <taxon>Formicidae</taxon>
        <taxon>Myrmicinae</taxon>
        <taxon>Mycetomoellerius</taxon>
    </lineage>
</organism>
<evidence type="ECO:0000256" key="6">
    <source>
        <dbReference type="ARBA" id="ARBA00023170"/>
    </source>
</evidence>
<keyword evidence="11" id="KW-1185">Reference proteome</keyword>
<evidence type="ECO:0000256" key="2">
    <source>
        <dbReference type="ARBA" id="ARBA00022475"/>
    </source>
</evidence>
<evidence type="ECO:0000256" key="7">
    <source>
        <dbReference type="ARBA" id="ARBA00023180"/>
    </source>
</evidence>
<evidence type="ECO:0000256" key="4">
    <source>
        <dbReference type="ARBA" id="ARBA00022989"/>
    </source>
</evidence>
<dbReference type="GO" id="GO:0005886">
    <property type="term" value="C:plasma membrane"/>
    <property type="evidence" value="ECO:0007669"/>
    <property type="project" value="UniProtKB-SubCell"/>
</dbReference>
<dbReference type="STRING" id="64791.A0A151X1J6"/>
<dbReference type="EMBL" id="KQ982585">
    <property type="protein sequence ID" value="KYQ54248.1"/>
    <property type="molecule type" value="Genomic_DNA"/>
</dbReference>
<evidence type="ECO:0000256" key="3">
    <source>
        <dbReference type="ARBA" id="ARBA00022692"/>
    </source>
</evidence>
<comment type="subcellular location">
    <subcellularLocation>
        <location evidence="1">Cell membrane</location>
        <topology evidence="1">Multi-pass membrane protein</topology>
    </subcellularLocation>
</comment>
<feature type="transmembrane region" description="Helical" evidence="8">
    <location>
        <begin position="391"/>
        <end position="411"/>
    </location>
</feature>
<dbReference type="Proteomes" id="UP000075809">
    <property type="component" value="Unassembled WGS sequence"/>
</dbReference>
<gene>
    <name evidence="10" type="ORF">ALC60_06792</name>
</gene>
<accession>A0A151X1J6</accession>
<keyword evidence="6" id="KW-0675">Receptor</keyword>
<reference evidence="10 11" key="1">
    <citation type="submission" date="2015-09" db="EMBL/GenBank/DDBJ databases">
        <title>Trachymyrmex zeteki WGS genome.</title>
        <authorList>
            <person name="Nygaard S."/>
            <person name="Hu H."/>
            <person name="Boomsma J."/>
            <person name="Zhang G."/>
        </authorList>
    </citation>
    <scope>NUCLEOTIDE SEQUENCE [LARGE SCALE GENOMIC DNA]</scope>
    <source>
        <strain evidence="10">Tzet28-1</strain>
        <tissue evidence="10">Whole body</tissue>
    </source>
</reference>
<feature type="transmembrane region" description="Helical" evidence="8">
    <location>
        <begin position="337"/>
        <end position="355"/>
    </location>
</feature>
<dbReference type="AlphaFoldDB" id="A0A151X1J6"/>
<keyword evidence="7" id="KW-0325">Glycoprotein</keyword>
<keyword evidence="2" id="KW-1003">Cell membrane</keyword>
<feature type="transmembrane region" description="Helical" evidence="8">
    <location>
        <begin position="576"/>
        <end position="601"/>
    </location>
</feature>
<sequence>MWRCLFWIITLSCLIESQSRLLLSNQLREDFFADILSKVLQTSRPKDVLLILRDSLLDGQMNDILGKIAATTTQRVPTLYVNADRMEPEFRVSSWAMSRDLVVYIYVSGRGPDIVEGELVAEDTKRFIHNRSRSKVLVLMILRRPCHDLTKLFRAMWSKKILDVIVVEYSKLEYSDKWSTIIHRYNPFKDSHTEEPYSADVAWFTEDFPNMQGYPLIYAFTRRPPNSDIVSTSNGQELKGVDKILNEILADKMNFTGIPKIITQPIYFQIMPNGSQHGIVIDISSGKYDALLTFLPMWGNIYNNAQCDIQFSNPIHIENWCFAVPKLLAKQNFISDTAIRVLLMSILIVGIFWLCSRFMKFNPNRWHSLRIVGMMLATSFPSAPTKLHERIIFFSIVVISTYYSSMFFAELTSTNFKSNRYIQFNNLLDLINSDLTLMIQENVPDVIKINNVFENYIRKSGKKILKVSSTDICLKDLLMYQNVSCFMDENWAELIAINNIRNGETVITMTKLCCLSPPVGTIFLGGSPYIKRVNDLFLMLASGGIRDKWHREYLRNETRKSFQLKQDHVNFKYISVFYPAIYVLITGYSVSAFIFIGELIWKRFYVNLI</sequence>
<keyword evidence="3 8" id="KW-0812">Transmembrane</keyword>
<dbReference type="PANTHER" id="PTHR42643">
    <property type="entry name" value="IONOTROPIC RECEPTOR 20A-RELATED"/>
    <property type="match status" value="1"/>
</dbReference>
<keyword evidence="9" id="KW-0732">Signal</keyword>
<evidence type="ECO:0000313" key="11">
    <source>
        <dbReference type="Proteomes" id="UP000075809"/>
    </source>
</evidence>
<dbReference type="SUPFAM" id="SSF53850">
    <property type="entry name" value="Periplasmic binding protein-like II"/>
    <property type="match status" value="1"/>
</dbReference>
<evidence type="ECO:0000256" key="5">
    <source>
        <dbReference type="ARBA" id="ARBA00023136"/>
    </source>
</evidence>
<dbReference type="InterPro" id="IPR052192">
    <property type="entry name" value="Insect_Ionotropic_Sensory_Rcpt"/>
</dbReference>
<protein>
    <submittedName>
        <fullName evidence="10">Uncharacterized protein</fullName>
    </submittedName>
</protein>
<keyword evidence="4 8" id="KW-1133">Transmembrane helix</keyword>
<evidence type="ECO:0000256" key="9">
    <source>
        <dbReference type="SAM" id="SignalP"/>
    </source>
</evidence>
<feature type="signal peptide" evidence="9">
    <location>
        <begin position="1"/>
        <end position="19"/>
    </location>
</feature>
<keyword evidence="5 8" id="KW-0472">Membrane</keyword>
<feature type="transmembrane region" description="Helical" evidence="8">
    <location>
        <begin position="367"/>
        <end position="385"/>
    </location>
</feature>
<proteinExistence type="predicted"/>
<feature type="chain" id="PRO_5007591589" evidence="9">
    <location>
        <begin position="20"/>
        <end position="609"/>
    </location>
</feature>
<evidence type="ECO:0000256" key="8">
    <source>
        <dbReference type="SAM" id="Phobius"/>
    </source>
</evidence>
<evidence type="ECO:0000313" key="10">
    <source>
        <dbReference type="EMBL" id="KYQ54248.1"/>
    </source>
</evidence>
<evidence type="ECO:0000256" key="1">
    <source>
        <dbReference type="ARBA" id="ARBA00004651"/>
    </source>
</evidence>